<dbReference type="KEGG" id="bsol:FSW04_00245"/>
<feature type="region of interest" description="Disordered" evidence="1">
    <location>
        <begin position="1"/>
        <end position="71"/>
    </location>
</feature>
<dbReference type="AlphaFoldDB" id="A0A5B8TZJ7"/>
<organism evidence="2 3">
    <name type="scientific">Baekduia soli</name>
    <dbReference type="NCBI Taxonomy" id="496014"/>
    <lineage>
        <taxon>Bacteria</taxon>
        <taxon>Bacillati</taxon>
        <taxon>Actinomycetota</taxon>
        <taxon>Thermoleophilia</taxon>
        <taxon>Solirubrobacterales</taxon>
        <taxon>Baekduiaceae</taxon>
        <taxon>Baekduia</taxon>
    </lineage>
</organism>
<dbReference type="RefSeq" id="WP_146915035.1">
    <property type="nucleotide sequence ID" value="NZ_CP042430.1"/>
</dbReference>
<dbReference type="EMBL" id="CP042430">
    <property type="protein sequence ID" value="QEC46147.1"/>
    <property type="molecule type" value="Genomic_DNA"/>
</dbReference>
<accession>A0A5B8TZJ7</accession>
<evidence type="ECO:0000313" key="3">
    <source>
        <dbReference type="Proteomes" id="UP000321805"/>
    </source>
</evidence>
<reference evidence="2 3" key="1">
    <citation type="journal article" date="2018" name="J. Microbiol.">
        <title>Baekduia soli gen. nov., sp. nov., a novel bacterium isolated from the soil of Baekdu Mountain and proposal of a novel family name, Baekduiaceae fam. nov.</title>
        <authorList>
            <person name="An D.S."/>
            <person name="Siddiqi M.Z."/>
            <person name="Kim K.H."/>
            <person name="Yu H.S."/>
            <person name="Im W.T."/>
        </authorList>
    </citation>
    <scope>NUCLEOTIDE SEQUENCE [LARGE SCALE GENOMIC DNA]</scope>
    <source>
        <strain evidence="2 3">BR7-21</strain>
    </source>
</reference>
<sequence>MQLAREPEQARALVGQAERPVQPVGLRGPVDRGDALPLAVAEGDPQQEQARREVSGRRACSGKARAVAVEP</sequence>
<gene>
    <name evidence="2" type="ORF">FSW04_00245</name>
</gene>
<evidence type="ECO:0000313" key="2">
    <source>
        <dbReference type="EMBL" id="QEC46147.1"/>
    </source>
</evidence>
<evidence type="ECO:0000256" key="1">
    <source>
        <dbReference type="SAM" id="MobiDB-lite"/>
    </source>
</evidence>
<name>A0A5B8TZJ7_9ACTN</name>
<keyword evidence="3" id="KW-1185">Reference proteome</keyword>
<protein>
    <submittedName>
        <fullName evidence="2">Uncharacterized protein</fullName>
    </submittedName>
</protein>
<dbReference type="Proteomes" id="UP000321805">
    <property type="component" value="Chromosome"/>
</dbReference>
<proteinExistence type="predicted"/>